<evidence type="ECO:0000313" key="2">
    <source>
        <dbReference type="EMBL" id="RXW14429.1"/>
    </source>
</evidence>
<dbReference type="Proteomes" id="UP000290288">
    <property type="component" value="Unassembled WGS sequence"/>
</dbReference>
<evidence type="ECO:0000256" key="1">
    <source>
        <dbReference type="SAM" id="SignalP"/>
    </source>
</evidence>
<dbReference type="AlphaFoldDB" id="A0A4Q2D5J6"/>
<dbReference type="EMBL" id="SDEE01000704">
    <property type="protein sequence ID" value="RXW14429.1"/>
    <property type="molecule type" value="Genomic_DNA"/>
</dbReference>
<keyword evidence="1" id="KW-0732">Signal</keyword>
<feature type="signal peptide" evidence="1">
    <location>
        <begin position="1"/>
        <end position="23"/>
    </location>
</feature>
<protein>
    <submittedName>
        <fullName evidence="2">Uncharacterized protein</fullName>
    </submittedName>
</protein>
<feature type="chain" id="PRO_5020509194" evidence="1">
    <location>
        <begin position="24"/>
        <end position="47"/>
    </location>
</feature>
<name>A0A4Q2D5J6_9AGAR</name>
<accession>A0A4Q2D5J6</accession>
<reference evidence="2 3" key="1">
    <citation type="submission" date="2019-01" db="EMBL/GenBank/DDBJ databases">
        <title>Draft genome sequence of Psathyrella aberdarensis IHI B618.</title>
        <authorList>
            <person name="Buettner E."/>
            <person name="Kellner H."/>
        </authorList>
    </citation>
    <scope>NUCLEOTIDE SEQUENCE [LARGE SCALE GENOMIC DNA]</scope>
    <source>
        <strain evidence="2 3">IHI B618</strain>
    </source>
</reference>
<gene>
    <name evidence="2" type="ORF">EST38_g11428</name>
</gene>
<sequence length="47" mass="4711">MQFARIVFAAVLAAIAGSSFVIASPVPAPAPVPEAQPQACQILNSCG</sequence>
<evidence type="ECO:0000313" key="3">
    <source>
        <dbReference type="Proteomes" id="UP000290288"/>
    </source>
</evidence>
<keyword evidence="3" id="KW-1185">Reference proteome</keyword>
<proteinExistence type="predicted"/>
<organism evidence="2 3">
    <name type="scientific">Candolleomyces aberdarensis</name>
    <dbReference type="NCBI Taxonomy" id="2316362"/>
    <lineage>
        <taxon>Eukaryota</taxon>
        <taxon>Fungi</taxon>
        <taxon>Dikarya</taxon>
        <taxon>Basidiomycota</taxon>
        <taxon>Agaricomycotina</taxon>
        <taxon>Agaricomycetes</taxon>
        <taxon>Agaricomycetidae</taxon>
        <taxon>Agaricales</taxon>
        <taxon>Agaricineae</taxon>
        <taxon>Psathyrellaceae</taxon>
        <taxon>Candolleomyces</taxon>
    </lineage>
</organism>
<comment type="caution">
    <text evidence="2">The sequence shown here is derived from an EMBL/GenBank/DDBJ whole genome shotgun (WGS) entry which is preliminary data.</text>
</comment>